<dbReference type="Pfam" id="PF06175">
    <property type="entry name" value="MiaE"/>
    <property type="match status" value="1"/>
</dbReference>
<sequence length="286" mass="32575">MSGEFLSPDMPGILANPRNTKKRSKESMSLSPELERLLEPVRGFLHCETPQAWIDEAIKPENETILLRDHANCELKASQTAMWLIRKYAIDASSGALLLEWAKPYEDFVYRGIREGIFHATKNGLSAPLKPKEGFKHGQDLIDKMVRLIKEEFHHFEQVIEIMEKRDMPYSPLNAGRYARGLMSVVRTHEPAMLIDKLIIGAYIEARSCERFAKVAPYLDEELRKFYISLLRSEARHYQDYLTLAAAIAGGDISDRVKAIGEKEAELIQTPDDMFRFHSGVPQLAA</sequence>
<dbReference type="InterPro" id="IPR012347">
    <property type="entry name" value="Ferritin-like"/>
</dbReference>
<dbReference type="NCBIfam" id="NF047790">
    <property type="entry name" value="tRNAmsioHdxaseMiaE"/>
    <property type="match status" value="1"/>
</dbReference>
<dbReference type="AlphaFoldDB" id="A0A377HLM1"/>
<dbReference type="PANTHER" id="PTHR42637:SF1">
    <property type="entry name" value="TRNA 2-(METHYLSULFANYL)-N(6)-ISOPENTENYLADENOSINE(37) HYDROXYLASE"/>
    <property type="match status" value="1"/>
</dbReference>
<gene>
    <name evidence="2" type="ORF">NCTC11645_01524</name>
</gene>
<accession>A0A377HLM1</accession>
<name>A0A377HLM1_GRIHO</name>
<dbReference type="PANTHER" id="PTHR42637">
    <property type="entry name" value="TRNA-(MS[2]IO[6]A)-HYDROXYLASE"/>
    <property type="match status" value="1"/>
</dbReference>
<dbReference type="STRING" id="673.AL542_03655"/>
<dbReference type="SUPFAM" id="SSF47240">
    <property type="entry name" value="Ferritin-like"/>
    <property type="match status" value="1"/>
</dbReference>
<dbReference type="InterPro" id="IPR010386">
    <property type="entry name" value="tRNA-Hydrxlase_MiaE"/>
</dbReference>
<evidence type="ECO:0000313" key="2">
    <source>
        <dbReference type="EMBL" id="STO57140.1"/>
    </source>
</evidence>
<reference evidence="2 3" key="1">
    <citation type="submission" date="2018-06" db="EMBL/GenBank/DDBJ databases">
        <authorList>
            <consortium name="Pathogen Informatics"/>
            <person name="Doyle S."/>
        </authorList>
    </citation>
    <scope>NUCLEOTIDE SEQUENCE [LARGE SCALE GENOMIC DNA]</scope>
    <source>
        <strain evidence="2 3">NCTC11645</strain>
    </source>
</reference>
<protein>
    <submittedName>
        <fullName evidence="2">tRNA-(MS[2]IO[6]A)-hydroxylase (MiaE)</fullName>
    </submittedName>
</protein>
<feature type="region of interest" description="Disordered" evidence="1">
    <location>
        <begin position="1"/>
        <end position="31"/>
    </location>
</feature>
<organism evidence="2 3">
    <name type="scientific">Grimontia hollisae</name>
    <name type="common">Vibrio hollisae</name>
    <dbReference type="NCBI Taxonomy" id="673"/>
    <lineage>
        <taxon>Bacteria</taxon>
        <taxon>Pseudomonadati</taxon>
        <taxon>Pseudomonadota</taxon>
        <taxon>Gammaproteobacteria</taxon>
        <taxon>Vibrionales</taxon>
        <taxon>Vibrionaceae</taxon>
        <taxon>Grimontia</taxon>
    </lineage>
</organism>
<dbReference type="GO" id="GO:0045301">
    <property type="term" value="F:tRNA 2-(methylsulfanyl)-N(6)-isopentenyladenosine(37) hydroxylase activity"/>
    <property type="evidence" value="ECO:0007669"/>
    <property type="project" value="InterPro"/>
</dbReference>
<dbReference type="PIRSF" id="PIRSF020736">
    <property type="entry name" value="MiaE"/>
    <property type="match status" value="1"/>
</dbReference>
<proteinExistence type="predicted"/>
<dbReference type="EMBL" id="UGHD01000002">
    <property type="protein sequence ID" value="STO57140.1"/>
    <property type="molecule type" value="Genomic_DNA"/>
</dbReference>
<dbReference type="InterPro" id="IPR009078">
    <property type="entry name" value="Ferritin-like_SF"/>
</dbReference>
<evidence type="ECO:0000313" key="3">
    <source>
        <dbReference type="Proteomes" id="UP000254512"/>
    </source>
</evidence>
<evidence type="ECO:0000256" key="1">
    <source>
        <dbReference type="SAM" id="MobiDB-lite"/>
    </source>
</evidence>
<dbReference type="Proteomes" id="UP000254512">
    <property type="component" value="Unassembled WGS sequence"/>
</dbReference>
<dbReference type="GO" id="GO:0006400">
    <property type="term" value="P:tRNA modification"/>
    <property type="evidence" value="ECO:0007669"/>
    <property type="project" value="InterPro"/>
</dbReference>
<dbReference type="CDD" id="cd07910">
    <property type="entry name" value="MiaE"/>
    <property type="match status" value="1"/>
</dbReference>
<dbReference type="Gene3D" id="1.20.1260.10">
    <property type="match status" value="1"/>
</dbReference>